<reference evidence="1" key="1">
    <citation type="journal article" date="2015" name="Nature">
        <title>Complex archaea that bridge the gap between prokaryotes and eukaryotes.</title>
        <authorList>
            <person name="Spang A."/>
            <person name="Saw J.H."/>
            <person name="Jorgensen S.L."/>
            <person name="Zaremba-Niedzwiedzka K."/>
            <person name="Martijn J."/>
            <person name="Lind A.E."/>
            <person name="van Eijk R."/>
            <person name="Schleper C."/>
            <person name="Guy L."/>
            <person name="Ettema T.J."/>
        </authorList>
    </citation>
    <scope>NUCLEOTIDE SEQUENCE</scope>
</reference>
<gene>
    <name evidence="1" type="ORF">LCGC14_2496900</name>
</gene>
<name>A0A0F9DWW1_9ZZZZ</name>
<feature type="non-terminal residue" evidence="1">
    <location>
        <position position="1"/>
    </location>
</feature>
<comment type="caution">
    <text evidence="1">The sequence shown here is derived from an EMBL/GenBank/DDBJ whole genome shotgun (WGS) entry which is preliminary data.</text>
</comment>
<dbReference type="EMBL" id="LAZR01039714">
    <property type="protein sequence ID" value="KKL16313.1"/>
    <property type="molecule type" value="Genomic_DNA"/>
</dbReference>
<organism evidence="1">
    <name type="scientific">marine sediment metagenome</name>
    <dbReference type="NCBI Taxonomy" id="412755"/>
    <lineage>
        <taxon>unclassified sequences</taxon>
        <taxon>metagenomes</taxon>
        <taxon>ecological metagenomes</taxon>
    </lineage>
</organism>
<proteinExistence type="predicted"/>
<dbReference type="AlphaFoldDB" id="A0A0F9DWW1"/>
<accession>A0A0F9DWW1</accession>
<protein>
    <submittedName>
        <fullName evidence="1">Uncharacterized protein</fullName>
    </submittedName>
</protein>
<sequence>MLDCKPDWKVYEIPDPLHVGPPTKKRKCENCGFWEDMPRA</sequence>
<evidence type="ECO:0000313" key="1">
    <source>
        <dbReference type="EMBL" id="KKL16313.1"/>
    </source>
</evidence>